<organism evidence="8 9">
    <name type="scientific">Campylobacter hyointestinalis</name>
    <dbReference type="NCBI Taxonomy" id="198"/>
    <lineage>
        <taxon>Bacteria</taxon>
        <taxon>Pseudomonadati</taxon>
        <taxon>Campylobacterota</taxon>
        <taxon>Epsilonproteobacteria</taxon>
        <taxon>Campylobacterales</taxon>
        <taxon>Campylobacteraceae</taxon>
        <taxon>Campylobacter</taxon>
    </lineage>
</organism>
<dbReference type="PANTHER" id="PTHR30352:SF13">
    <property type="entry name" value="GLYCYL-RADICAL ENZYME ACTIVATING ENZYME YJJW-RELATED"/>
    <property type="match status" value="1"/>
</dbReference>
<dbReference type="GO" id="GO:0003824">
    <property type="term" value="F:catalytic activity"/>
    <property type="evidence" value="ECO:0007669"/>
    <property type="project" value="InterPro"/>
</dbReference>
<dbReference type="GO" id="GO:0051539">
    <property type="term" value="F:4 iron, 4 sulfur cluster binding"/>
    <property type="evidence" value="ECO:0007669"/>
    <property type="project" value="UniProtKB-KW"/>
</dbReference>
<evidence type="ECO:0000256" key="4">
    <source>
        <dbReference type="ARBA" id="ARBA00022723"/>
    </source>
</evidence>
<name>A0A562XF67_CAMHY</name>
<keyword evidence="4" id="KW-0479">Metal-binding</keyword>
<evidence type="ECO:0000256" key="2">
    <source>
        <dbReference type="ARBA" id="ARBA00022485"/>
    </source>
</evidence>
<keyword evidence="5" id="KW-0408">Iron</keyword>
<dbReference type="InterPro" id="IPR012840">
    <property type="entry name" value="NrdG2"/>
</dbReference>
<feature type="domain" description="Radical SAM core" evidence="7">
    <location>
        <begin position="16"/>
        <end position="223"/>
    </location>
</feature>
<evidence type="ECO:0000259" key="7">
    <source>
        <dbReference type="PROSITE" id="PS51918"/>
    </source>
</evidence>
<dbReference type="SUPFAM" id="SSF102114">
    <property type="entry name" value="Radical SAM enzymes"/>
    <property type="match status" value="1"/>
</dbReference>
<dbReference type="InterPro" id="IPR058240">
    <property type="entry name" value="rSAM_sf"/>
</dbReference>
<gene>
    <name evidence="8" type="ORF">YZ82_04835</name>
</gene>
<evidence type="ECO:0000313" key="9">
    <source>
        <dbReference type="Proteomes" id="UP000321812"/>
    </source>
</evidence>
<evidence type="ECO:0000256" key="3">
    <source>
        <dbReference type="ARBA" id="ARBA00022691"/>
    </source>
</evidence>
<evidence type="ECO:0000256" key="6">
    <source>
        <dbReference type="ARBA" id="ARBA00023014"/>
    </source>
</evidence>
<dbReference type="Gene3D" id="3.20.20.70">
    <property type="entry name" value="Aldolase class I"/>
    <property type="match status" value="1"/>
</dbReference>
<dbReference type="EMBL" id="VOAP01000013">
    <property type="protein sequence ID" value="TWO20645.1"/>
    <property type="molecule type" value="Genomic_DNA"/>
</dbReference>
<dbReference type="InterPro" id="IPR007197">
    <property type="entry name" value="rSAM"/>
</dbReference>
<dbReference type="PROSITE" id="PS51918">
    <property type="entry name" value="RADICAL_SAM"/>
    <property type="match status" value="1"/>
</dbReference>
<comment type="cofactor">
    <cofactor evidence="1">
        <name>[4Fe-4S] cluster</name>
        <dbReference type="ChEBI" id="CHEBI:49883"/>
    </cofactor>
</comment>
<dbReference type="SFLD" id="SFLDG01094">
    <property type="entry name" value="Uncharacterised_Radical_SAM_Su"/>
    <property type="match status" value="1"/>
</dbReference>
<evidence type="ECO:0000313" key="8">
    <source>
        <dbReference type="EMBL" id="TWO20645.1"/>
    </source>
</evidence>
<dbReference type="PANTHER" id="PTHR30352">
    <property type="entry name" value="PYRUVATE FORMATE-LYASE-ACTIVATING ENZYME"/>
    <property type="match status" value="1"/>
</dbReference>
<proteinExistence type="predicted"/>
<dbReference type="Pfam" id="PF04055">
    <property type="entry name" value="Radical_SAM"/>
    <property type="match status" value="1"/>
</dbReference>
<dbReference type="InterPro" id="IPR034457">
    <property type="entry name" value="Organic_radical-activating"/>
</dbReference>
<evidence type="ECO:0000256" key="1">
    <source>
        <dbReference type="ARBA" id="ARBA00001966"/>
    </source>
</evidence>
<keyword evidence="3" id="KW-0949">S-adenosyl-L-methionine</keyword>
<sequence>MLDKFIYDITPFSVIDYPDELACLVWFAKCNMRCVYCYNKDIVLGEGKFDMHYLSEFLNSRQNLLSAVVLSGGECTKSLHFSDVLKLAKDLGYKTKVDTNGSNPEIIEENLSLIDFISLDFKAPKAKFETITSSNLYDKFIKTLQILLKNRAKFECRTTIHADILNENDISDMAKVLEQNGYRQAYYLQNFFEALNLGNLQKPKAKFDPNLINSNLSIVLRNF</sequence>
<keyword evidence="2" id="KW-0004">4Fe-4S</keyword>
<keyword evidence="6" id="KW-0411">Iron-sulfur</keyword>
<reference evidence="8 9" key="1">
    <citation type="submission" date="2019-07" db="EMBL/GenBank/DDBJ databases">
        <title>Rapid identification of Enteric Bacteria from Whole Genome Sequences (WGS) using Average Nucleotide Identity (ANI).</title>
        <authorList>
            <person name="Lane C."/>
        </authorList>
    </citation>
    <scope>NUCLEOTIDE SEQUENCE [LARGE SCALE GENOMIC DNA]</scope>
    <source>
        <strain evidence="8 9">D2411</strain>
    </source>
</reference>
<dbReference type="RefSeq" id="WP_111975358.1">
    <property type="nucleotide sequence ID" value="NZ_VOAP01000013.1"/>
</dbReference>
<evidence type="ECO:0000256" key="5">
    <source>
        <dbReference type="ARBA" id="ARBA00023004"/>
    </source>
</evidence>
<comment type="caution">
    <text evidence="8">The sequence shown here is derived from an EMBL/GenBank/DDBJ whole genome shotgun (WGS) entry which is preliminary data.</text>
</comment>
<protein>
    <submittedName>
        <fullName evidence="8">Anaerobic ribonucleoside-triphosphate reductase activating protein</fullName>
    </submittedName>
</protein>
<dbReference type="CDD" id="cd01335">
    <property type="entry name" value="Radical_SAM"/>
    <property type="match status" value="1"/>
</dbReference>
<dbReference type="Proteomes" id="UP000321812">
    <property type="component" value="Unassembled WGS sequence"/>
</dbReference>
<dbReference type="AlphaFoldDB" id="A0A562XF67"/>
<dbReference type="GO" id="GO:0046872">
    <property type="term" value="F:metal ion binding"/>
    <property type="evidence" value="ECO:0007669"/>
    <property type="project" value="UniProtKB-KW"/>
</dbReference>
<dbReference type="InterPro" id="IPR013785">
    <property type="entry name" value="Aldolase_TIM"/>
</dbReference>
<dbReference type="SFLD" id="SFLDS00029">
    <property type="entry name" value="Radical_SAM"/>
    <property type="match status" value="1"/>
</dbReference>
<accession>A0A562XF67</accession>
<dbReference type="NCBIfam" id="TIGR02495">
    <property type="entry name" value="NrdG2"/>
    <property type="match status" value="1"/>
</dbReference>